<dbReference type="Gene3D" id="3.40.50.2000">
    <property type="entry name" value="Glycogen Phosphorylase B"/>
    <property type="match status" value="5"/>
</dbReference>
<proteinExistence type="inferred from homology"/>
<dbReference type="InterPro" id="IPR002213">
    <property type="entry name" value="UDP_glucos_trans"/>
</dbReference>
<protein>
    <submittedName>
        <fullName evidence="4">UDP-Glycosyltransferase superfamily protein</fullName>
    </submittedName>
</protein>
<reference evidence="4" key="1">
    <citation type="journal article" date="2019" name="Science">
        <title>Mutation of a bHLH transcription factor allowed almond domestication.</title>
        <authorList>
            <person name="Sanchez-Perez R."/>
            <person name="Pavan S."/>
            <person name="Mazzeo R."/>
            <person name="Moldovan C."/>
            <person name="Aiese Cigliano R."/>
            <person name="Del Cueto J."/>
            <person name="Ricciardi F."/>
            <person name="Lotti C."/>
            <person name="Ricciardi L."/>
            <person name="Dicenta F."/>
            <person name="Lopez-Marques R.L."/>
            <person name="Lindberg Moller B."/>
        </authorList>
    </citation>
    <scope>NUCLEOTIDE SEQUENCE</scope>
</reference>
<evidence type="ECO:0000313" key="4">
    <source>
        <dbReference type="EMBL" id="BBH04597.1"/>
    </source>
</evidence>
<dbReference type="SUPFAM" id="SSF53756">
    <property type="entry name" value="UDP-Glycosyltransferase/glycogen phosphorylase"/>
    <property type="match status" value="2"/>
</dbReference>
<feature type="region of interest" description="Disordered" evidence="3">
    <location>
        <begin position="54"/>
        <end position="93"/>
    </location>
</feature>
<evidence type="ECO:0000256" key="1">
    <source>
        <dbReference type="ARBA" id="ARBA00009995"/>
    </source>
</evidence>
<dbReference type="PANTHER" id="PTHR11926:SF774">
    <property type="entry name" value="UDP-GLYCOSYLTRANSFERASE 85A1-RELATED"/>
    <property type="match status" value="1"/>
</dbReference>
<comment type="similarity">
    <text evidence="1">Belongs to the UDP-glycosyltransferase family.</text>
</comment>
<evidence type="ECO:0000256" key="3">
    <source>
        <dbReference type="SAM" id="MobiDB-lite"/>
    </source>
</evidence>
<dbReference type="PANTHER" id="PTHR11926">
    <property type="entry name" value="GLUCOSYL/GLUCURONOSYL TRANSFERASES"/>
    <property type="match status" value="1"/>
</dbReference>
<evidence type="ECO:0000256" key="2">
    <source>
        <dbReference type="ARBA" id="ARBA00022679"/>
    </source>
</evidence>
<dbReference type="AlphaFoldDB" id="A0A4Y1RL40"/>
<name>A0A4Y1RL40_PRUDU</name>
<accession>A0A4Y1RL40</accession>
<gene>
    <name evidence="4" type="ORF">Prudu_015782</name>
</gene>
<dbReference type="FunFam" id="3.40.50.2000:FF:000138">
    <property type="entry name" value="Glycosyltransferase"/>
    <property type="match status" value="1"/>
</dbReference>
<organism evidence="4">
    <name type="scientific">Prunus dulcis</name>
    <name type="common">Almond</name>
    <name type="synonym">Amygdalus dulcis</name>
    <dbReference type="NCBI Taxonomy" id="3755"/>
    <lineage>
        <taxon>Eukaryota</taxon>
        <taxon>Viridiplantae</taxon>
        <taxon>Streptophyta</taxon>
        <taxon>Embryophyta</taxon>
        <taxon>Tracheophyta</taxon>
        <taxon>Spermatophyta</taxon>
        <taxon>Magnoliopsida</taxon>
        <taxon>eudicotyledons</taxon>
        <taxon>Gunneridae</taxon>
        <taxon>Pentapetalae</taxon>
        <taxon>rosids</taxon>
        <taxon>fabids</taxon>
        <taxon>Rosales</taxon>
        <taxon>Rosaceae</taxon>
        <taxon>Amygdaloideae</taxon>
        <taxon>Amygdaleae</taxon>
        <taxon>Prunus</taxon>
    </lineage>
</organism>
<dbReference type="Pfam" id="PF00201">
    <property type="entry name" value="UDPGT"/>
    <property type="match status" value="1"/>
</dbReference>
<dbReference type="GO" id="GO:0080043">
    <property type="term" value="F:quercetin 3-O-glucosyltransferase activity"/>
    <property type="evidence" value="ECO:0007669"/>
    <property type="project" value="TreeGrafter"/>
</dbReference>
<dbReference type="CDD" id="cd03784">
    <property type="entry name" value="GT1_Gtf-like"/>
    <property type="match status" value="1"/>
</dbReference>
<dbReference type="EMBL" id="AP019302">
    <property type="protein sequence ID" value="BBH04597.1"/>
    <property type="molecule type" value="Genomic_DNA"/>
</dbReference>
<sequence>MEKRASTFHDSAHFLNSVHPKRIQLRMGNRKLVLSFSCTSSFYLHALGALDSPPPSDVSPIPNQSNEPPKHLTNHHKPCGGAAVPRPRPHQPHDVPLQLLASLNPPADNTDIIVTVIVTEEWLGFLRSEPKPDNVSFATIPNVIPSEIGRGDDSPGFYETVLRKIKTPVEDLLDRLEPPVTALIADTYLVWSVEIGNVRNIPVASLWTMSASVYSVFHFFDLLVQHSHFPVNLEERGEEHVDYIPGLLSTRVADLSTCFYGKGLNVLDRALESVALLSKAQWLLLPSVYKLEAQVIDALRANTSIPVYHIGPTIPHSKLETESRPSEAHYFDWLDKQPSGSVLYVSQGSLHSAPKAQMDEIADGLRESRVRFFWVAREAASELKERCGGWGLWCPGVPTSKMIVEDWKIGWRVKKKRVGEEESLVGREEITGIVRRFMDLESEDGKEMRSKARELRDIYRQAIRKGGSTHADLEAFVIITFVITEEWHGFIESDPKPDNIEFATLPNVIPSELVPANDFPAFFEAVNTALEAPFERLLDGLESEAPPVSAIVADSFVDWALRVGNRRNIPVASLWTMSASVFTVLHSFELLKQKGHFPADLSERGDEIIDYIPGINTTSIADLPTVFFGDNHQKVLHRAIETVAQVVEKAKYLLFTSVHELEPQVFDTFKTKFALPVYPIGPAIPHFELSKSLPINRNDALGYLYWLDSQPKQSVLYISLGSFLSVSKAQMDEIVAGVQNSTVRFLWVARGDASKLKDGVGDKGLVVPWCDQLRVLCHDSIGGFWSHCGWNSTLEAVYAGLPILTCPIFWDQVPNAKQIVEDWKIGYRVLKKKVGGAEHEHLVTREEIAELVQRFMDLGIKEGKEMRERARQLQETCHRAIAEGGSSDTNLDAFIKDISQGGHR</sequence>
<dbReference type="GO" id="GO:0080044">
    <property type="term" value="F:quercetin 7-O-glucosyltransferase activity"/>
    <property type="evidence" value="ECO:0007669"/>
    <property type="project" value="TreeGrafter"/>
</dbReference>
<keyword evidence="2 4" id="KW-0808">Transferase</keyword>